<name>A0A7W8E145_9BRAD</name>
<dbReference type="GO" id="GO:0003954">
    <property type="term" value="F:NADH dehydrogenase activity"/>
    <property type="evidence" value="ECO:0007669"/>
    <property type="project" value="TreeGrafter"/>
</dbReference>
<sequence length="324" mass="34797">MIGMTLTAIISTMLIMVLLVVAGTFTWVERRVLGFVQERLGPNRVGPFGFLQWVADTVKILTKEDRPPPGADRVAYILAPMVAATPVLAGFGVVAFGDGLSLANIDVGVMFLLGMMGLTVYGVVLGALASNSRFALMGGLRAAAQMLAYETFLGLSLLGVVMLAGSLSLTEIVHAQRDVWFVLLQPFGAALFCIAGVAAAHRLPFDLPESENDLVAGYLTEYTGMSFGLFFLGEYLAVLLVASLAVTLFFGGWLGPWLLGPWLPGPIWFGLKVGVIALIFIWIRATLPRPRYDQLVRFAWKIALPLALGNLLLTGLIVVARSAP</sequence>
<feature type="transmembrane region" description="Helical" evidence="7">
    <location>
        <begin position="151"/>
        <end position="173"/>
    </location>
</feature>
<dbReference type="GO" id="GO:0016655">
    <property type="term" value="F:oxidoreductase activity, acting on NAD(P)H, quinone or similar compound as acceptor"/>
    <property type="evidence" value="ECO:0007669"/>
    <property type="project" value="UniProtKB-UniRule"/>
</dbReference>
<organism evidence="9 10">
    <name type="scientific">Rhodopseudomonas rhenobacensis</name>
    <dbReference type="NCBI Taxonomy" id="87461"/>
    <lineage>
        <taxon>Bacteria</taxon>
        <taxon>Pseudomonadati</taxon>
        <taxon>Pseudomonadota</taxon>
        <taxon>Alphaproteobacteria</taxon>
        <taxon>Hyphomicrobiales</taxon>
        <taxon>Nitrobacteraceae</taxon>
        <taxon>Rhodopseudomonas</taxon>
    </lineage>
</organism>
<evidence type="ECO:0000313" key="10">
    <source>
        <dbReference type="Proteomes" id="UP000542353"/>
    </source>
</evidence>
<keyword evidence="5 7" id="KW-1133">Transmembrane helix</keyword>
<evidence type="ECO:0000256" key="7">
    <source>
        <dbReference type="HAMAP-Rule" id="MF_01350"/>
    </source>
</evidence>
<comment type="catalytic activity">
    <reaction evidence="7">
        <text>a quinone + NADH + 5 H(+)(in) = a quinol + NAD(+) + 4 H(+)(out)</text>
        <dbReference type="Rhea" id="RHEA:57888"/>
        <dbReference type="ChEBI" id="CHEBI:15378"/>
        <dbReference type="ChEBI" id="CHEBI:24646"/>
        <dbReference type="ChEBI" id="CHEBI:57540"/>
        <dbReference type="ChEBI" id="CHEBI:57945"/>
        <dbReference type="ChEBI" id="CHEBI:132124"/>
    </reaction>
</comment>
<evidence type="ECO:0000256" key="5">
    <source>
        <dbReference type="ARBA" id="ARBA00022989"/>
    </source>
</evidence>
<dbReference type="Pfam" id="PF00146">
    <property type="entry name" value="NADHdh"/>
    <property type="match status" value="1"/>
</dbReference>
<evidence type="ECO:0000313" key="9">
    <source>
        <dbReference type="EMBL" id="MBB5049622.1"/>
    </source>
</evidence>
<evidence type="ECO:0000256" key="2">
    <source>
        <dbReference type="ARBA" id="ARBA00022475"/>
    </source>
</evidence>
<feature type="transmembrane region" description="Helical" evidence="7">
    <location>
        <begin position="109"/>
        <end position="130"/>
    </location>
</feature>
<feature type="transmembrane region" description="Helical" evidence="7">
    <location>
        <begin position="299"/>
        <end position="320"/>
    </location>
</feature>
<dbReference type="EMBL" id="JACHIH010000041">
    <property type="protein sequence ID" value="MBB5049622.1"/>
    <property type="molecule type" value="Genomic_DNA"/>
</dbReference>
<gene>
    <name evidence="7" type="primary">nuoH</name>
    <name evidence="9" type="ORF">HNR60_004403</name>
</gene>
<keyword evidence="2 7" id="KW-1003">Cell membrane</keyword>
<keyword evidence="10" id="KW-1185">Reference proteome</keyword>
<feature type="transmembrane region" description="Helical" evidence="7">
    <location>
        <begin position="74"/>
        <end position="97"/>
    </location>
</feature>
<keyword evidence="7" id="KW-1278">Translocase</keyword>
<dbReference type="GO" id="GO:0048038">
    <property type="term" value="F:quinone binding"/>
    <property type="evidence" value="ECO:0007669"/>
    <property type="project" value="UniProtKB-KW"/>
</dbReference>
<evidence type="ECO:0000256" key="4">
    <source>
        <dbReference type="ARBA" id="ARBA00022719"/>
    </source>
</evidence>
<evidence type="ECO:0000256" key="3">
    <source>
        <dbReference type="ARBA" id="ARBA00022692"/>
    </source>
</evidence>
<comment type="function">
    <text evidence="7">NDH-1 shuttles electrons from NADH, via FMN and iron-sulfur (Fe-S) centers, to quinones in the respiratory chain. The immediate electron acceptor for the enzyme in this species is believed to be ubiquinone. Couples the redox reaction to proton translocation (for every two electrons transferred, four hydrogen ions are translocated across the cytoplasmic membrane), and thus conserves the redox energy in a proton gradient. This subunit may bind ubiquinone.</text>
</comment>
<keyword evidence="7" id="KW-0830">Ubiquinone</keyword>
<evidence type="ECO:0000256" key="1">
    <source>
        <dbReference type="ARBA" id="ARBA00004141"/>
    </source>
</evidence>
<dbReference type="PROSITE" id="PS00668">
    <property type="entry name" value="COMPLEX1_ND1_2"/>
    <property type="match status" value="1"/>
</dbReference>
<comment type="subunit">
    <text evidence="7">NDH-1 is composed of 14 different subunits. Subunits NuoA, H, J, K, L, M, N constitute the membrane sector of the complex.</text>
</comment>
<dbReference type="PANTHER" id="PTHR11432:SF3">
    <property type="entry name" value="NADH-UBIQUINONE OXIDOREDUCTASE CHAIN 1"/>
    <property type="match status" value="1"/>
</dbReference>
<dbReference type="PANTHER" id="PTHR11432">
    <property type="entry name" value="NADH DEHYDROGENASE SUBUNIT 1"/>
    <property type="match status" value="1"/>
</dbReference>
<accession>A0A7W8E145</accession>
<comment type="subcellular location">
    <subcellularLocation>
        <location evidence="7 8">Cell membrane</location>
        <topology evidence="7 8">Multi-pass membrane protein</topology>
    </subcellularLocation>
    <subcellularLocation>
        <location evidence="1">Membrane</location>
        <topology evidence="1">Multi-pass membrane protein</topology>
    </subcellularLocation>
</comment>
<feature type="transmembrane region" description="Helical" evidence="7">
    <location>
        <begin position="179"/>
        <end position="200"/>
    </location>
</feature>
<feature type="transmembrane region" description="Helical" evidence="7">
    <location>
        <begin position="6"/>
        <end position="28"/>
    </location>
</feature>
<proteinExistence type="inferred from homology"/>
<dbReference type="EC" id="7.1.1.-" evidence="7"/>
<feature type="transmembrane region" description="Helical" evidence="7">
    <location>
        <begin position="267"/>
        <end position="287"/>
    </location>
</feature>
<keyword evidence="4 7" id="KW-0874">Quinone</keyword>
<dbReference type="InterPro" id="IPR001694">
    <property type="entry name" value="NADH_UbQ_OxRdtase_su1/FPO"/>
</dbReference>
<reference evidence="9 10" key="1">
    <citation type="submission" date="2020-08" db="EMBL/GenBank/DDBJ databases">
        <title>Genomic Encyclopedia of Type Strains, Phase IV (KMG-IV): sequencing the most valuable type-strain genomes for metagenomic binning, comparative biology and taxonomic classification.</title>
        <authorList>
            <person name="Goeker M."/>
        </authorList>
    </citation>
    <scope>NUCLEOTIDE SEQUENCE [LARGE SCALE GENOMIC DNA]</scope>
    <source>
        <strain evidence="9 10">DSM 12706</strain>
    </source>
</reference>
<comment type="similarity">
    <text evidence="7 8">Belongs to the complex I subunit 1 family.</text>
</comment>
<dbReference type="AlphaFoldDB" id="A0A7W8E145"/>
<dbReference type="InterPro" id="IPR018086">
    <property type="entry name" value="NADH_UbQ_OxRdtase_su1_CS"/>
</dbReference>
<dbReference type="Proteomes" id="UP000542353">
    <property type="component" value="Unassembled WGS sequence"/>
</dbReference>
<dbReference type="NCBIfam" id="NF004741">
    <property type="entry name" value="PRK06076.1-2"/>
    <property type="match status" value="1"/>
</dbReference>
<dbReference type="RefSeq" id="WP_210313724.1">
    <property type="nucleotide sequence ID" value="NZ_JACHIH010000041.1"/>
</dbReference>
<keyword evidence="6 7" id="KW-0472">Membrane</keyword>
<comment type="caution">
    <text evidence="9">The sequence shown here is derived from an EMBL/GenBank/DDBJ whole genome shotgun (WGS) entry which is preliminary data.</text>
</comment>
<feature type="transmembrane region" description="Helical" evidence="7">
    <location>
        <begin position="235"/>
        <end position="255"/>
    </location>
</feature>
<evidence type="ECO:0000256" key="8">
    <source>
        <dbReference type="RuleBase" id="RU000471"/>
    </source>
</evidence>
<dbReference type="GO" id="GO:0005886">
    <property type="term" value="C:plasma membrane"/>
    <property type="evidence" value="ECO:0007669"/>
    <property type="project" value="UniProtKB-SubCell"/>
</dbReference>
<dbReference type="HAMAP" id="MF_01350">
    <property type="entry name" value="NDH1_NuoH"/>
    <property type="match status" value="1"/>
</dbReference>
<keyword evidence="3 7" id="KW-0812">Transmembrane</keyword>
<protein>
    <recommendedName>
        <fullName evidence="7">NADH-quinone oxidoreductase subunit H</fullName>
        <ecNumber evidence="7">7.1.1.-</ecNumber>
    </recommendedName>
    <alternativeName>
        <fullName evidence="7">NADH dehydrogenase I subunit H</fullName>
    </alternativeName>
    <alternativeName>
        <fullName evidence="7">NDH-1 subunit H</fullName>
    </alternativeName>
</protein>
<dbReference type="GO" id="GO:0009060">
    <property type="term" value="P:aerobic respiration"/>
    <property type="evidence" value="ECO:0007669"/>
    <property type="project" value="TreeGrafter"/>
</dbReference>
<evidence type="ECO:0000256" key="6">
    <source>
        <dbReference type="ARBA" id="ARBA00023136"/>
    </source>
</evidence>
<keyword evidence="7 8" id="KW-0520">NAD</keyword>